<dbReference type="SUPFAM" id="SSF56112">
    <property type="entry name" value="Protein kinase-like (PK-like)"/>
    <property type="match status" value="2"/>
</dbReference>
<dbReference type="InterPro" id="IPR017441">
    <property type="entry name" value="Protein_kinase_ATP_BS"/>
</dbReference>
<evidence type="ECO:0000256" key="3">
    <source>
        <dbReference type="SAM" id="MobiDB-lite"/>
    </source>
</evidence>
<accession>A0A7S1J7P2</accession>
<dbReference type="PANTHER" id="PTHR48014:SF21">
    <property type="entry name" value="SERINE_THREONINE-PROTEIN KINASE FRAY2"/>
    <property type="match status" value="1"/>
</dbReference>
<evidence type="ECO:0000256" key="2">
    <source>
        <dbReference type="PROSITE-ProRule" id="PRU10141"/>
    </source>
</evidence>
<dbReference type="InterPro" id="IPR047173">
    <property type="entry name" value="STRAD_A/B-like"/>
</dbReference>
<dbReference type="PROSITE" id="PS00107">
    <property type="entry name" value="PROTEIN_KINASE_ATP"/>
    <property type="match status" value="1"/>
</dbReference>
<evidence type="ECO:0000313" key="5">
    <source>
        <dbReference type="EMBL" id="CAD9034947.1"/>
    </source>
</evidence>
<dbReference type="AlphaFoldDB" id="A0A7S1J7P2"/>
<gene>
    <name evidence="5" type="ORF">EGYM00392_LOCUS46100</name>
</gene>
<dbReference type="GO" id="GO:0043539">
    <property type="term" value="F:protein serine/threonine kinase activator activity"/>
    <property type="evidence" value="ECO:0007669"/>
    <property type="project" value="InterPro"/>
</dbReference>
<dbReference type="GO" id="GO:0004672">
    <property type="term" value="F:protein kinase activity"/>
    <property type="evidence" value="ECO:0007669"/>
    <property type="project" value="InterPro"/>
</dbReference>
<dbReference type="InterPro" id="IPR000719">
    <property type="entry name" value="Prot_kinase_dom"/>
</dbReference>
<dbReference type="PROSITE" id="PS50011">
    <property type="entry name" value="PROTEIN_KINASE_DOM"/>
    <property type="match status" value="2"/>
</dbReference>
<dbReference type="GO" id="GO:0006611">
    <property type="term" value="P:protein export from nucleus"/>
    <property type="evidence" value="ECO:0007669"/>
    <property type="project" value="TreeGrafter"/>
</dbReference>
<sequence length="640" mass="72034">MPENKQGDFVWPNEAQYYELLHEIGIGASATVWEAVCKANGDHVAVKIVNLDETNTSLDEVRKEIKVISRCSHPNIITYYTSFIKENELWLVMELLEGGSVYDIMRTNFPNGLQDEDLIAAILKQVLQGMCYFHECLHIHRDIKASNLLLDKHGNVRIADFGVSAIINGGFMDRRGVRQTFVGTPCWMAPEVMEQVTGYDYKADIWSFGITALELANGHAPFAKYPPMKVLLMTLQNEPPTLETTLAGGKKSRFSSKFKEVISTCLKKEPKERITSAKLLEKSFFKGVKKSDYVAKHLFNKLPSLQERTRRVKEQLEAEKAASDPRIPASMGWDFPDEEEEVTGLAEGTETPAAAPPVVDAWHSDVGAHYTKGQEAGAGSYKIVYHGVDNRNTGLAIMLHEVPIKAQSTEDEDVEKRAQLHEFLDRVTKLRHPHIISVLDIWETAEALWYATELCETGSLQTYVETNGPTHIDTARRWALQLAHALQYLHAHSIIHRNVNTAEVLLRTKQDKVLDVALCEEILWNIRDDPRFALRPKQRDSYLSPEQYDDTAEKYTEKTDVYSLGMVVLELLSGGPPYSECKNTIMICRRVSQGKTPQALDAVEDSLAQLFIRSCINQQPGNRPTIEAILQDPFIAGAVP</sequence>
<dbReference type="Gene3D" id="1.10.510.10">
    <property type="entry name" value="Transferase(Phosphotransferase) domain 1"/>
    <property type="match status" value="2"/>
</dbReference>
<organism evidence="5">
    <name type="scientific">Eutreptiella gymnastica</name>
    <dbReference type="NCBI Taxonomy" id="73025"/>
    <lineage>
        <taxon>Eukaryota</taxon>
        <taxon>Discoba</taxon>
        <taxon>Euglenozoa</taxon>
        <taxon>Euglenida</taxon>
        <taxon>Spirocuta</taxon>
        <taxon>Euglenophyceae</taxon>
        <taxon>Eutreptiales</taxon>
        <taxon>Eutreptiaceae</taxon>
        <taxon>Eutreptiella</taxon>
    </lineage>
</organism>
<name>A0A7S1J7P2_9EUGL</name>
<dbReference type="SMART" id="SM00220">
    <property type="entry name" value="S_TKc"/>
    <property type="match status" value="2"/>
</dbReference>
<feature type="domain" description="Protein kinase" evidence="4">
    <location>
        <begin position="18"/>
        <end position="285"/>
    </location>
</feature>
<evidence type="ECO:0000256" key="1">
    <source>
        <dbReference type="ARBA" id="ARBA00008874"/>
    </source>
</evidence>
<comment type="similarity">
    <text evidence="1">Belongs to the protein kinase superfamily. STE Ser/Thr protein kinase family. STE20 subfamily.</text>
</comment>
<proteinExistence type="inferred from homology"/>
<dbReference type="Pfam" id="PF00069">
    <property type="entry name" value="Pkinase"/>
    <property type="match status" value="2"/>
</dbReference>
<protein>
    <recommendedName>
        <fullName evidence="4">Protein kinase domain-containing protein</fullName>
    </recommendedName>
</protein>
<dbReference type="PANTHER" id="PTHR48014">
    <property type="entry name" value="SERINE/THREONINE-PROTEIN KINASE FRAY2"/>
    <property type="match status" value="1"/>
</dbReference>
<evidence type="ECO:0000259" key="4">
    <source>
        <dbReference type="PROSITE" id="PS50011"/>
    </source>
</evidence>
<dbReference type="GO" id="GO:0005524">
    <property type="term" value="F:ATP binding"/>
    <property type="evidence" value="ECO:0007669"/>
    <property type="project" value="UniProtKB-UniRule"/>
</dbReference>
<reference evidence="5" key="1">
    <citation type="submission" date="2021-01" db="EMBL/GenBank/DDBJ databases">
        <authorList>
            <person name="Corre E."/>
            <person name="Pelletier E."/>
            <person name="Niang G."/>
            <person name="Scheremetjew M."/>
            <person name="Finn R."/>
            <person name="Kale V."/>
            <person name="Holt S."/>
            <person name="Cochrane G."/>
            <person name="Meng A."/>
            <person name="Brown T."/>
            <person name="Cohen L."/>
        </authorList>
    </citation>
    <scope>NUCLEOTIDE SEQUENCE</scope>
    <source>
        <strain evidence="5">NIES-381</strain>
    </source>
</reference>
<feature type="region of interest" description="Disordered" evidence="3">
    <location>
        <begin position="315"/>
        <end position="334"/>
    </location>
</feature>
<keyword evidence="2" id="KW-0067">ATP-binding</keyword>
<dbReference type="FunFam" id="1.10.510.10:FF:000947">
    <property type="entry name" value="serine/threonine-protein kinase OSR1"/>
    <property type="match status" value="1"/>
</dbReference>
<keyword evidence="2" id="KW-0547">Nucleotide-binding</keyword>
<dbReference type="Gene3D" id="3.30.200.20">
    <property type="entry name" value="Phosphorylase Kinase, domain 1"/>
    <property type="match status" value="1"/>
</dbReference>
<dbReference type="GO" id="GO:1902554">
    <property type="term" value="C:serine/threonine protein kinase complex"/>
    <property type="evidence" value="ECO:0007669"/>
    <property type="project" value="TreeGrafter"/>
</dbReference>
<dbReference type="EMBL" id="HBGA01124885">
    <property type="protein sequence ID" value="CAD9034947.1"/>
    <property type="molecule type" value="Transcribed_RNA"/>
</dbReference>
<feature type="binding site" evidence="2">
    <location>
        <position position="47"/>
    </location>
    <ligand>
        <name>ATP</name>
        <dbReference type="ChEBI" id="CHEBI:30616"/>
    </ligand>
</feature>
<feature type="domain" description="Protein kinase" evidence="4">
    <location>
        <begin position="370"/>
        <end position="635"/>
    </location>
</feature>
<dbReference type="InterPro" id="IPR011009">
    <property type="entry name" value="Kinase-like_dom_sf"/>
</dbReference>